<proteinExistence type="predicted"/>
<dbReference type="InterPro" id="IPR001296">
    <property type="entry name" value="Glyco_trans_1"/>
</dbReference>
<reference evidence="4" key="2">
    <citation type="submission" date="2015-08" db="EMBL/GenBank/DDBJ databases">
        <title>Draft Genome Sequence of a Heterotrophic Facultative Anaerobic Bacterium Ardenticatena maritima Strain 110S.</title>
        <authorList>
            <person name="Kawaichi S."/>
            <person name="Yoshida T."/>
            <person name="Sako Y."/>
            <person name="Nakamura R."/>
        </authorList>
    </citation>
    <scope>NUCLEOTIDE SEQUENCE [LARGE SCALE GENOMIC DNA]</scope>
    <source>
        <strain evidence="4">110S</strain>
    </source>
</reference>
<dbReference type="EMBL" id="BBZA01000081">
    <property type="protein sequence ID" value="GAP62773.1"/>
    <property type="molecule type" value="Genomic_DNA"/>
</dbReference>
<comment type="caution">
    <text evidence="3">The sequence shown here is derived from an EMBL/GenBank/DDBJ whole genome shotgun (WGS) entry which is preliminary data.</text>
</comment>
<dbReference type="OrthoDB" id="9806653at2"/>
<evidence type="ECO:0000259" key="1">
    <source>
        <dbReference type="Pfam" id="PF00534"/>
    </source>
</evidence>
<accession>A0A0M8K6G3</accession>
<dbReference type="InParanoid" id="A0A0M8K6G3"/>
<dbReference type="AlphaFoldDB" id="A0A0M8K6G3"/>
<dbReference type="Gene3D" id="3.40.50.2000">
    <property type="entry name" value="Glycogen Phosphorylase B"/>
    <property type="match status" value="2"/>
</dbReference>
<evidence type="ECO:0000313" key="3">
    <source>
        <dbReference type="EMBL" id="GAP62773.1"/>
    </source>
</evidence>
<feature type="domain" description="Glycosyltransferase subfamily 4-like N-terminal" evidence="2">
    <location>
        <begin position="15"/>
        <end position="181"/>
    </location>
</feature>
<reference evidence="3 4" key="1">
    <citation type="journal article" date="2015" name="Genome Announc.">
        <title>Draft Genome Sequence of a Heterotrophic Facultative Anaerobic Thermophilic Bacterium, Ardenticatena maritima Strain 110ST.</title>
        <authorList>
            <person name="Kawaichi S."/>
            <person name="Yoshida T."/>
            <person name="Sako Y."/>
            <person name="Nakamura R."/>
        </authorList>
    </citation>
    <scope>NUCLEOTIDE SEQUENCE [LARGE SCALE GENOMIC DNA]</scope>
    <source>
        <strain evidence="3 4">110S</strain>
    </source>
</reference>
<sequence>MRRIKVVHLDNLDVGLRVHLGNYMRYLQAQGYEVHAVCPPGRWLTHDTTILDGVRVKIVRFDPAITPLTDLRSLLQLVRYFRRERFDIVHTHTVKPGLLGRLAAAIAGVPIIIHTIHGLYLHDTLMSPRQYRFFKAIETLGSKLSHGILSQNHADIQTMTTRGICPPSKIEFLGNGIDLSRFDPQHHTREAQMQLRASLGIRPNEFVVGYMGRLVREKGIFEFIEAARLLKSRGVPAKYIVVGTPRQGENIISPQQMIREYGLEDDVLLLGYRDDIPELLSILNTIVLPSHGVEGIPRVLMEAAAMGVPAVATDARGNNEAVEHGVTGLLVPLYDSRAVADAIYHILYHPEEARAMGQAARKRAINQFDERFFFWKTDLMYRRLIRERLHLDPQSILAPLPSQAMPSLESVA</sequence>
<gene>
    <name evidence="3" type="ORF">ARMA_1196</name>
</gene>
<dbReference type="PANTHER" id="PTHR12526">
    <property type="entry name" value="GLYCOSYLTRANSFERASE"/>
    <property type="match status" value="1"/>
</dbReference>
<dbReference type="Pfam" id="PF13439">
    <property type="entry name" value="Glyco_transf_4"/>
    <property type="match status" value="1"/>
</dbReference>
<evidence type="ECO:0000259" key="2">
    <source>
        <dbReference type="Pfam" id="PF13439"/>
    </source>
</evidence>
<feature type="domain" description="Glycosyl transferase family 1" evidence="1">
    <location>
        <begin position="195"/>
        <end position="363"/>
    </location>
</feature>
<evidence type="ECO:0008006" key="5">
    <source>
        <dbReference type="Google" id="ProtNLM"/>
    </source>
</evidence>
<keyword evidence="4" id="KW-1185">Reference proteome</keyword>
<dbReference type="FunCoup" id="A0A0M8K6G3">
    <property type="interactions" value="6"/>
</dbReference>
<organism evidence="3 4">
    <name type="scientific">Ardenticatena maritima</name>
    <dbReference type="NCBI Taxonomy" id="872965"/>
    <lineage>
        <taxon>Bacteria</taxon>
        <taxon>Bacillati</taxon>
        <taxon>Chloroflexota</taxon>
        <taxon>Ardenticatenia</taxon>
        <taxon>Ardenticatenales</taxon>
        <taxon>Ardenticatenaceae</taxon>
        <taxon>Ardenticatena</taxon>
    </lineage>
</organism>
<dbReference type="Pfam" id="PF00534">
    <property type="entry name" value="Glycos_transf_1"/>
    <property type="match status" value="1"/>
</dbReference>
<dbReference type="GO" id="GO:0016757">
    <property type="term" value="F:glycosyltransferase activity"/>
    <property type="evidence" value="ECO:0007669"/>
    <property type="project" value="InterPro"/>
</dbReference>
<name>A0A0M8K6G3_9CHLR</name>
<dbReference type="CDD" id="cd03808">
    <property type="entry name" value="GT4_CapM-like"/>
    <property type="match status" value="1"/>
</dbReference>
<dbReference type="InterPro" id="IPR028098">
    <property type="entry name" value="Glyco_trans_4-like_N"/>
</dbReference>
<evidence type="ECO:0000313" key="4">
    <source>
        <dbReference type="Proteomes" id="UP000037784"/>
    </source>
</evidence>
<dbReference type="PANTHER" id="PTHR12526:SF638">
    <property type="entry name" value="SPORE COAT PROTEIN SA"/>
    <property type="match status" value="1"/>
</dbReference>
<dbReference type="RefSeq" id="WP_054492679.1">
    <property type="nucleotide sequence ID" value="NZ_BBZA01000081.1"/>
</dbReference>
<dbReference type="SUPFAM" id="SSF53756">
    <property type="entry name" value="UDP-Glycosyltransferase/glycogen phosphorylase"/>
    <property type="match status" value="1"/>
</dbReference>
<dbReference type="Proteomes" id="UP000037784">
    <property type="component" value="Unassembled WGS sequence"/>
</dbReference>
<protein>
    <recommendedName>
        <fullName evidence="5">Glycosyltransferase family 1 protein</fullName>
    </recommendedName>
</protein>